<feature type="compositionally biased region" description="Low complexity" evidence="1">
    <location>
        <begin position="13"/>
        <end position="29"/>
    </location>
</feature>
<reference evidence="2 3" key="1">
    <citation type="submission" date="2023-07" db="EMBL/GenBank/DDBJ databases">
        <title>Description of novel actinomycetes strains, isolated from tidal flat sediment.</title>
        <authorList>
            <person name="Lu C."/>
        </authorList>
    </citation>
    <scope>NUCLEOTIDE SEQUENCE [LARGE SCALE GENOMIC DNA]</scope>
    <source>
        <strain evidence="2 3">SYSU T00b441</strain>
    </source>
</reference>
<dbReference type="Proteomes" id="UP001232536">
    <property type="component" value="Unassembled WGS sequence"/>
</dbReference>
<accession>A0ABT9D968</accession>
<evidence type="ECO:0000256" key="1">
    <source>
        <dbReference type="SAM" id="MobiDB-lite"/>
    </source>
</evidence>
<organism evidence="2 3">
    <name type="scientific">Actinotalea lenta</name>
    <dbReference type="NCBI Taxonomy" id="3064654"/>
    <lineage>
        <taxon>Bacteria</taxon>
        <taxon>Bacillati</taxon>
        <taxon>Actinomycetota</taxon>
        <taxon>Actinomycetes</taxon>
        <taxon>Micrococcales</taxon>
        <taxon>Cellulomonadaceae</taxon>
        <taxon>Actinotalea</taxon>
    </lineage>
</organism>
<gene>
    <name evidence="2" type="ORF">Q6348_09605</name>
</gene>
<feature type="non-terminal residue" evidence="2">
    <location>
        <position position="101"/>
    </location>
</feature>
<protein>
    <submittedName>
        <fullName evidence="2">Uncharacterized protein</fullName>
    </submittedName>
</protein>
<sequence>MSDPSDVRASTQRAVPPRVPVPRAASRPAGEADEAGGATKPSDAHDATPSHEAGDPARHSRRAGPPPHEPAARPRPGRGLRITTALVGLAALALAAGTAYL</sequence>
<feature type="compositionally biased region" description="Basic and acidic residues" evidence="1">
    <location>
        <begin position="42"/>
        <end position="58"/>
    </location>
</feature>
<proteinExistence type="predicted"/>
<name>A0ABT9D968_9CELL</name>
<comment type="caution">
    <text evidence="2">The sequence shown here is derived from an EMBL/GenBank/DDBJ whole genome shotgun (WGS) entry which is preliminary data.</text>
</comment>
<dbReference type="RefSeq" id="WP_434062050.1">
    <property type="nucleotide sequence ID" value="NZ_JAUQYP010000001.1"/>
</dbReference>
<dbReference type="EMBL" id="JAUQYP010000001">
    <property type="protein sequence ID" value="MDO8107450.1"/>
    <property type="molecule type" value="Genomic_DNA"/>
</dbReference>
<evidence type="ECO:0000313" key="3">
    <source>
        <dbReference type="Proteomes" id="UP001232536"/>
    </source>
</evidence>
<evidence type="ECO:0000313" key="2">
    <source>
        <dbReference type="EMBL" id="MDO8107450.1"/>
    </source>
</evidence>
<keyword evidence="3" id="KW-1185">Reference proteome</keyword>
<feature type="region of interest" description="Disordered" evidence="1">
    <location>
        <begin position="1"/>
        <end position="79"/>
    </location>
</feature>